<name>A0ABT3T3U2_9GAMM</name>
<reference evidence="5" key="1">
    <citation type="submission" date="2019-02" db="EMBL/GenBank/DDBJ databases">
        <authorList>
            <person name="Li S.-H."/>
        </authorList>
    </citation>
    <scope>NUCLEOTIDE SEQUENCE</scope>
    <source>
        <strain evidence="5">IMCC11814</strain>
    </source>
</reference>
<dbReference type="Pfam" id="PF00501">
    <property type="entry name" value="AMP-binding"/>
    <property type="match status" value="1"/>
</dbReference>
<keyword evidence="6" id="KW-1185">Reference proteome</keyword>
<accession>A0ABT3T3U2</accession>
<dbReference type="GO" id="GO:0016874">
    <property type="term" value="F:ligase activity"/>
    <property type="evidence" value="ECO:0007669"/>
    <property type="project" value="UniProtKB-KW"/>
</dbReference>
<dbReference type="EMBL" id="SHNO01000001">
    <property type="protein sequence ID" value="MCX2976929.1"/>
    <property type="molecule type" value="Genomic_DNA"/>
</dbReference>
<feature type="domain" description="AMP-dependent synthetase/ligase" evidence="3">
    <location>
        <begin position="11"/>
        <end position="374"/>
    </location>
</feature>
<gene>
    <name evidence="5" type="ORF">EYC82_06140</name>
</gene>
<proteinExistence type="inferred from homology"/>
<dbReference type="RefSeq" id="WP_279248670.1">
    <property type="nucleotide sequence ID" value="NZ_SHNO01000001.1"/>
</dbReference>
<evidence type="ECO:0000313" key="5">
    <source>
        <dbReference type="EMBL" id="MCX2976929.1"/>
    </source>
</evidence>
<dbReference type="NCBIfam" id="NF004837">
    <property type="entry name" value="PRK06187.1"/>
    <property type="match status" value="1"/>
</dbReference>
<evidence type="ECO:0000313" key="6">
    <source>
        <dbReference type="Proteomes" id="UP001143304"/>
    </source>
</evidence>
<evidence type="ECO:0000256" key="1">
    <source>
        <dbReference type="ARBA" id="ARBA00006432"/>
    </source>
</evidence>
<dbReference type="Proteomes" id="UP001143304">
    <property type="component" value="Unassembled WGS sequence"/>
</dbReference>
<dbReference type="Pfam" id="PF13193">
    <property type="entry name" value="AMP-binding_C"/>
    <property type="match status" value="1"/>
</dbReference>
<dbReference type="InterPro" id="IPR000873">
    <property type="entry name" value="AMP-dep_synth/lig_dom"/>
</dbReference>
<dbReference type="InterPro" id="IPR045851">
    <property type="entry name" value="AMP-bd_C_sf"/>
</dbReference>
<dbReference type="InterPro" id="IPR025110">
    <property type="entry name" value="AMP-bd_C"/>
</dbReference>
<dbReference type="PANTHER" id="PTHR43201:SF5">
    <property type="entry name" value="MEDIUM-CHAIN ACYL-COA LIGASE ACSF2, MITOCHONDRIAL"/>
    <property type="match status" value="1"/>
</dbReference>
<dbReference type="SUPFAM" id="SSF56801">
    <property type="entry name" value="Acetyl-CoA synthetase-like"/>
    <property type="match status" value="1"/>
</dbReference>
<comment type="caution">
    <text evidence="5">The sequence shown here is derived from an EMBL/GenBank/DDBJ whole genome shotgun (WGS) entry which is preliminary data.</text>
</comment>
<sequence length="515" mass="56933">MFSRIDDYLDYHARVHAEVVFVTHEQQSFTFSRARERIDHIAGRLAASGLAKGDRLALLGRNSIEFFFMYLACARLGVVPVGINYRLTPRECAFIIEDSTAKVVFADEELIAPVAKVCPRISAICLYGNQTGFPSFQSWLGEVAPPMERTLLQSQDVMSQMYTSGTTGQPKGVLLSHGNIISNVYQTALGSEYTWAPGDEFLLVAPMYHAAGIMIGYTGVLQGLTLVIHREYDSARVVETLHSRPISAVTLVPAMLQMIVETIPRLDSMQFPDLRLIYYGASPIAVPLLRRVIDIFECDFTQGYGQTEANSIVAMLSASDHRRALTDRPDLLESCGRAAFDTELVIVDGQGQALPVQRTGEIVVRGPQVMQGYWNNAEATDQAVQNGWLHTGDVGRLDAEGYLTIVARVKDLIISGGENVYPVEIENVLTTHPGIIDAAVIGVSHRKWGEVPLAILVVKGATPPDEKLLQAFCRKQLATFKVPTYCHFIDQIPRNPSGKILKQQLRDDIGIHYDE</sequence>
<dbReference type="Gene3D" id="3.30.300.30">
    <property type="match status" value="1"/>
</dbReference>
<keyword evidence="2 5" id="KW-0436">Ligase</keyword>
<organism evidence="5 6">
    <name type="scientific">Candidatus Marimicrobium litorale</name>
    <dbReference type="NCBI Taxonomy" id="2518991"/>
    <lineage>
        <taxon>Bacteria</taxon>
        <taxon>Pseudomonadati</taxon>
        <taxon>Pseudomonadota</taxon>
        <taxon>Gammaproteobacteria</taxon>
        <taxon>Cellvibrionales</taxon>
        <taxon>Halieaceae</taxon>
        <taxon>Marimicrobium</taxon>
    </lineage>
</organism>
<evidence type="ECO:0000259" key="4">
    <source>
        <dbReference type="Pfam" id="PF13193"/>
    </source>
</evidence>
<dbReference type="InterPro" id="IPR042099">
    <property type="entry name" value="ANL_N_sf"/>
</dbReference>
<feature type="domain" description="AMP-binding enzyme C-terminal" evidence="4">
    <location>
        <begin position="424"/>
        <end position="499"/>
    </location>
</feature>
<evidence type="ECO:0000259" key="3">
    <source>
        <dbReference type="Pfam" id="PF00501"/>
    </source>
</evidence>
<evidence type="ECO:0000256" key="2">
    <source>
        <dbReference type="ARBA" id="ARBA00022598"/>
    </source>
</evidence>
<dbReference type="Gene3D" id="3.40.50.12780">
    <property type="entry name" value="N-terminal domain of ligase-like"/>
    <property type="match status" value="1"/>
</dbReference>
<protein>
    <submittedName>
        <fullName evidence="5">Long-chain-fatty-acid--CoA ligase</fullName>
    </submittedName>
</protein>
<comment type="similarity">
    <text evidence="1">Belongs to the ATP-dependent AMP-binding enzyme family.</text>
</comment>
<dbReference type="PANTHER" id="PTHR43201">
    <property type="entry name" value="ACYL-COA SYNTHETASE"/>
    <property type="match status" value="1"/>
</dbReference>